<dbReference type="Pfam" id="PF00395">
    <property type="entry name" value="SLH"/>
    <property type="match status" value="3"/>
</dbReference>
<dbReference type="SMART" id="SM00060">
    <property type="entry name" value="FN3"/>
    <property type="match status" value="1"/>
</dbReference>
<dbReference type="PROSITE" id="PS51272">
    <property type="entry name" value="SLH"/>
    <property type="match status" value="3"/>
</dbReference>
<feature type="domain" description="SLH" evidence="3">
    <location>
        <begin position="1641"/>
        <end position="1699"/>
    </location>
</feature>
<dbReference type="PANTHER" id="PTHR43308">
    <property type="entry name" value="OUTER MEMBRANE PROTEIN ALPHA-RELATED"/>
    <property type="match status" value="1"/>
</dbReference>
<feature type="chain" id="PRO_5047500087" evidence="1">
    <location>
        <begin position="26"/>
        <end position="1699"/>
    </location>
</feature>
<feature type="signal peptide" evidence="1">
    <location>
        <begin position="1"/>
        <end position="25"/>
    </location>
</feature>
<dbReference type="Pfam" id="PF00041">
    <property type="entry name" value="fn3"/>
    <property type="match status" value="1"/>
</dbReference>
<organism evidence="4 5">
    <name type="scientific">Cohnella boryungensis</name>
    <dbReference type="NCBI Taxonomy" id="768479"/>
    <lineage>
        <taxon>Bacteria</taxon>
        <taxon>Bacillati</taxon>
        <taxon>Bacillota</taxon>
        <taxon>Bacilli</taxon>
        <taxon>Bacillales</taxon>
        <taxon>Paenibacillaceae</taxon>
        <taxon>Cohnella</taxon>
    </lineage>
</organism>
<feature type="domain" description="SLH" evidence="3">
    <location>
        <begin position="1517"/>
        <end position="1580"/>
    </location>
</feature>
<evidence type="ECO:0000259" key="3">
    <source>
        <dbReference type="PROSITE" id="PS51272"/>
    </source>
</evidence>
<dbReference type="InterPro" id="IPR003961">
    <property type="entry name" value="FN3_dom"/>
</dbReference>
<evidence type="ECO:0000259" key="2">
    <source>
        <dbReference type="PROSITE" id="PS50853"/>
    </source>
</evidence>
<accession>A0ABV8S892</accession>
<evidence type="ECO:0000313" key="5">
    <source>
        <dbReference type="Proteomes" id="UP001595755"/>
    </source>
</evidence>
<dbReference type="InterPro" id="IPR013783">
    <property type="entry name" value="Ig-like_fold"/>
</dbReference>
<gene>
    <name evidence="4" type="ORF">ACFO1S_09000</name>
</gene>
<comment type="caution">
    <text evidence="4">The sequence shown here is derived from an EMBL/GenBank/DDBJ whole genome shotgun (WGS) entry which is preliminary data.</text>
</comment>
<dbReference type="Gene3D" id="2.60.40.10">
    <property type="entry name" value="Immunoglobulins"/>
    <property type="match status" value="1"/>
</dbReference>
<dbReference type="SUPFAM" id="SSF49265">
    <property type="entry name" value="Fibronectin type III"/>
    <property type="match status" value="1"/>
</dbReference>
<reference evidence="5" key="1">
    <citation type="journal article" date="2019" name="Int. J. Syst. Evol. Microbiol.">
        <title>The Global Catalogue of Microorganisms (GCM) 10K type strain sequencing project: providing services to taxonomists for standard genome sequencing and annotation.</title>
        <authorList>
            <consortium name="The Broad Institute Genomics Platform"/>
            <consortium name="The Broad Institute Genome Sequencing Center for Infectious Disease"/>
            <person name="Wu L."/>
            <person name="Ma J."/>
        </authorList>
    </citation>
    <scope>NUCLEOTIDE SEQUENCE [LARGE SCALE GENOMIC DNA]</scope>
    <source>
        <strain evidence="5">CGMCC 4.1641</strain>
    </source>
</reference>
<dbReference type="InterPro" id="IPR051465">
    <property type="entry name" value="Cell_Envelope_Struct_Comp"/>
</dbReference>
<dbReference type="Proteomes" id="UP001595755">
    <property type="component" value="Unassembled WGS sequence"/>
</dbReference>
<dbReference type="EMBL" id="JBHSED010000013">
    <property type="protein sequence ID" value="MFC4303591.1"/>
    <property type="molecule type" value="Genomic_DNA"/>
</dbReference>
<sequence length="1699" mass="183980">MKTRLLAVIMAVGMLFGLFSPMAGAEESVAPETNETQLITESTAENLPASPLELPSGSARMQAGVIPLGEISGYQFMYGHALLREVSEQSAGIFVITLSQGQIDLNQAPIRSGSQYSIELNAKYVSLDGSNHFISYADQIVLSGEEWLVKEEWPISADAVQVNADLSAFEEYSNPTLRLQPAGMITYSMLLGQDAHGQGQFTLLVKPGLADIQFFGKKNNTGYVIRKPISIQQATSIAIEEADLTSAIPIALPSESGKLQIEGIELSGVNQLRLSKGFYQISIEQEEGSSTLFWSQQLEVSAAKSLDFGAPELVFNSLYVREDRISTSISIKRGDFNLVHDYGPSPGTGPSVLFTIKNGRGETVKQFSGSFWGTSEEIAPVLKPGQYSIEASYSYSNEAAPIKGAQTFLIRYADEPNTNGITIEAEDDAGNPLRDAQVFLYENTFFNANDPEPATGVYFPSLKYQADATSQGELFIPSGYLLAGKDYEVVVTGRSSGGQSGGVVYHQSVDSAQTELKLTRNSLKQLNYQAELAQPGSYLHMFIRQGQYNLTWPVSIPFDNQQRASVFVQTDETVLASAYLYPAGDVGYYLQSERLGTASGETIDLMDELVKVTAPRGYEDSRVSVNGGLPKPSYYVTKGQSVQTEYSVLKDGYRYSFHKTLNSLTNQRLSFQRALRGDTSQQLLAGVSGQRVLQAFMDEDSNRLVGVSHEPQGLSNEGFASPVMSFEVQETDGKSLMTVENTGEGIVYRELSRSEASLGLNFIGGVSSPLLEYQLYDGQNLPVGNRLITEQLPPFEWSASVEPGDYVLKLVQQHFPEEVVQLSGAIAVQVLPGEPNNQRVIPIAFPAGYDFDTQNYWNNVEIRTHAAGETQFLGAAISHEGKLIIEDTDAIEPTAEYVILMAIRLKEVATGRPNRIYYHQVRMTGSELINLNSVPVASDLVSVAPSFAEMPFAVWNINLFYLMPVAGYSTPFQIYSAYPQEIQLLTSPGEFVAQLSGYDIAVSGFNIYKRLSVHPSTGKVTVSELNMHQVQLKDRYPFLSFSISHAEYLSWGGVGYSLDDKRMLNQLFLSEGLQTIVLVTYETPPRETPWLYTWETLEPINVQGDRVIDFGGEIDAAKSSLKLEQGTVNGNTRLNVMVELVNGEMKLISVSNIVNGSTYYPAGKVTIKNSQNQTLYTDENMAWNGGTLIEKQLAAGTYTLIFSLPVGPNKEIRLTKAFVVGNEEDSVPPTAPAGLSAASITDKSMTLSWMPSSDNVGVVGYRIYSGNVLVSSTTGATSTSVTGLAADTTYAFTVKAIDAKGNLSPASSVLSVKTTLPAVGGLGGGGGGGGPAQDTDTLTVLKKDIPAAANGIVKIDATDHQTVILPSGLTSLLGGNRLEVKLGQAVVTVPPEVVEQLSSLVEPKRLSAMNIVLSAVELSEANVPSVTEGSNEGIRSAGPVYELQLVLKAQDGTTVKLEQFSTPVSLRFKVDARVDRRLTGIYFISDEGRLTYAGGKWEGDELVASVPHFSKYGVFEIKKQFSDIGDKHWALAVIQELAAKQIINGVADKTFAPENNVTRAEFAVMIAKALRLTSQTSMNFDDVPSQAWYAGGVAAVYERGIIQGVGGSSFAPLQQITREEMAVMVSKALRSAGLTAESGEHPVFKDGKQISGWAQEAVMEAASNGLLKGRSGSLFSPKTQATRAEAVQVISNLLNKIAQ</sequence>
<feature type="domain" description="Fibronectin type-III" evidence="2">
    <location>
        <begin position="1231"/>
        <end position="1318"/>
    </location>
</feature>
<keyword evidence="1" id="KW-0732">Signal</keyword>
<evidence type="ECO:0000313" key="4">
    <source>
        <dbReference type="EMBL" id="MFC4303591.1"/>
    </source>
</evidence>
<proteinExistence type="predicted"/>
<dbReference type="PANTHER" id="PTHR43308:SF5">
    <property type="entry name" value="S-LAYER PROTEIN _ PEPTIDOGLYCAN ENDO-BETA-N-ACETYLGLUCOSAMINIDASE"/>
    <property type="match status" value="1"/>
</dbReference>
<dbReference type="InterPro" id="IPR036116">
    <property type="entry name" value="FN3_sf"/>
</dbReference>
<dbReference type="RefSeq" id="WP_204602698.1">
    <property type="nucleotide sequence ID" value="NZ_JBHSED010000013.1"/>
</dbReference>
<dbReference type="CDD" id="cd00063">
    <property type="entry name" value="FN3"/>
    <property type="match status" value="1"/>
</dbReference>
<dbReference type="InterPro" id="IPR001119">
    <property type="entry name" value="SLH_dom"/>
</dbReference>
<protein>
    <submittedName>
        <fullName evidence="4">S-layer homology domain-containing protein</fullName>
    </submittedName>
</protein>
<feature type="domain" description="SLH" evidence="3">
    <location>
        <begin position="1581"/>
        <end position="1639"/>
    </location>
</feature>
<name>A0ABV8S892_9BACL</name>
<keyword evidence="5" id="KW-1185">Reference proteome</keyword>
<dbReference type="PROSITE" id="PS50853">
    <property type="entry name" value="FN3"/>
    <property type="match status" value="1"/>
</dbReference>
<evidence type="ECO:0000256" key="1">
    <source>
        <dbReference type="SAM" id="SignalP"/>
    </source>
</evidence>